<comment type="caution">
    <text evidence="1">The sequence shown here is derived from an EMBL/GenBank/DDBJ whole genome shotgun (WGS) entry which is preliminary data.</text>
</comment>
<gene>
    <name evidence="1" type="ORF">MKW98_015961</name>
</gene>
<evidence type="ECO:0000313" key="1">
    <source>
        <dbReference type="EMBL" id="KAI3834848.1"/>
    </source>
</evidence>
<accession>A0AAD4X382</accession>
<dbReference type="EMBL" id="JAJJMB010017781">
    <property type="protein sequence ID" value="KAI3834848.1"/>
    <property type="molecule type" value="Genomic_DNA"/>
</dbReference>
<name>A0AAD4X382_9MAGN</name>
<evidence type="ECO:0000313" key="2">
    <source>
        <dbReference type="Proteomes" id="UP001202328"/>
    </source>
</evidence>
<dbReference type="AlphaFoldDB" id="A0AAD4X382"/>
<dbReference type="Proteomes" id="UP001202328">
    <property type="component" value="Unassembled WGS sequence"/>
</dbReference>
<protein>
    <submittedName>
        <fullName evidence="1">Uncharacterized protein</fullName>
    </submittedName>
</protein>
<proteinExistence type="predicted"/>
<keyword evidence="2" id="KW-1185">Reference proteome</keyword>
<organism evidence="1 2">
    <name type="scientific">Papaver atlanticum</name>
    <dbReference type="NCBI Taxonomy" id="357466"/>
    <lineage>
        <taxon>Eukaryota</taxon>
        <taxon>Viridiplantae</taxon>
        <taxon>Streptophyta</taxon>
        <taxon>Embryophyta</taxon>
        <taxon>Tracheophyta</taxon>
        <taxon>Spermatophyta</taxon>
        <taxon>Magnoliopsida</taxon>
        <taxon>Ranunculales</taxon>
        <taxon>Papaveraceae</taxon>
        <taxon>Papaveroideae</taxon>
        <taxon>Papaver</taxon>
    </lineage>
</organism>
<reference evidence="1" key="1">
    <citation type="submission" date="2022-04" db="EMBL/GenBank/DDBJ databases">
        <title>A functionally conserved STORR gene fusion in Papaver species that diverged 16.8 million years ago.</title>
        <authorList>
            <person name="Catania T."/>
        </authorList>
    </citation>
    <scope>NUCLEOTIDE SEQUENCE</scope>
    <source>
        <strain evidence="1">S-188037</strain>
    </source>
</reference>
<sequence>MALILQQFIHLLTGLSVQLKLERLVSGSFHPWGGNSVQFSLVNFALLVAAEDWEIIIDQEGCWLYFPKCFSFVL</sequence>